<dbReference type="Proteomes" id="UP000235388">
    <property type="component" value="Unassembled WGS sequence"/>
</dbReference>
<evidence type="ECO:0000313" key="5">
    <source>
        <dbReference type="Proteomes" id="UP000235388"/>
    </source>
</evidence>
<dbReference type="AlphaFoldDB" id="A0A2N5STR3"/>
<evidence type="ECO:0000313" key="6">
    <source>
        <dbReference type="Proteomes" id="UP000235392"/>
    </source>
</evidence>
<feature type="signal peptide" evidence="2">
    <location>
        <begin position="1"/>
        <end position="22"/>
    </location>
</feature>
<evidence type="ECO:0000256" key="2">
    <source>
        <dbReference type="SAM" id="SignalP"/>
    </source>
</evidence>
<proteinExistence type="predicted"/>
<protein>
    <submittedName>
        <fullName evidence="3">Uncharacterized protein</fullName>
    </submittedName>
</protein>
<keyword evidence="5" id="KW-1185">Reference proteome</keyword>
<name>A0A2N5STR3_9BASI</name>
<feature type="chain" id="PRO_5015083600" evidence="2">
    <location>
        <begin position="23"/>
        <end position="624"/>
    </location>
</feature>
<comment type="caution">
    <text evidence="3">The sequence shown here is derived from an EMBL/GenBank/DDBJ whole genome shotgun (WGS) entry which is preliminary data.</text>
</comment>
<reference evidence="5 6" key="1">
    <citation type="submission" date="2017-11" db="EMBL/GenBank/DDBJ databases">
        <title>De novo assembly and phasing of dikaryotic genomes from two isolates of Puccinia coronata f. sp. avenae, the causal agent of oat crown rust.</title>
        <authorList>
            <person name="Miller M.E."/>
            <person name="Zhang Y."/>
            <person name="Omidvar V."/>
            <person name="Sperschneider J."/>
            <person name="Schwessinger B."/>
            <person name="Raley C."/>
            <person name="Palmer J.M."/>
            <person name="Garnica D."/>
            <person name="Upadhyaya N."/>
            <person name="Rathjen J."/>
            <person name="Taylor J.M."/>
            <person name="Park R.F."/>
            <person name="Dodds P.N."/>
            <person name="Hirsch C.D."/>
            <person name="Kianian S.F."/>
            <person name="Figueroa M."/>
        </authorList>
    </citation>
    <scope>NUCLEOTIDE SEQUENCE [LARGE SCALE GENOMIC DNA]</scope>
    <source>
        <strain evidence="3">12NC29</strain>
        <strain evidence="4">12SD80</strain>
    </source>
</reference>
<dbReference type="EMBL" id="PGCJ01000866">
    <property type="protein sequence ID" value="PLW16622.1"/>
    <property type="molecule type" value="Genomic_DNA"/>
</dbReference>
<evidence type="ECO:0000313" key="3">
    <source>
        <dbReference type="EMBL" id="PLW16622.1"/>
    </source>
</evidence>
<organism evidence="3 5">
    <name type="scientific">Puccinia coronata f. sp. avenae</name>
    <dbReference type="NCBI Taxonomy" id="200324"/>
    <lineage>
        <taxon>Eukaryota</taxon>
        <taxon>Fungi</taxon>
        <taxon>Dikarya</taxon>
        <taxon>Basidiomycota</taxon>
        <taxon>Pucciniomycotina</taxon>
        <taxon>Pucciniomycetes</taxon>
        <taxon>Pucciniales</taxon>
        <taxon>Pucciniaceae</taxon>
        <taxon>Puccinia</taxon>
    </lineage>
</organism>
<dbReference type="EMBL" id="PGCI01000760">
    <property type="protein sequence ID" value="PLW16978.1"/>
    <property type="molecule type" value="Genomic_DNA"/>
</dbReference>
<feature type="compositionally biased region" description="Low complexity" evidence="1">
    <location>
        <begin position="61"/>
        <end position="79"/>
    </location>
</feature>
<gene>
    <name evidence="3" type="ORF">PCANC_10403</name>
    <name evidence="4" type="ORF">PCASD_14885</name>
</gene>
<dbReference type="Proteomes" id="UP000235392">
    <property type="component" value="Unassembled WGS sequence"/>
</dbReference>
<evidence type="ECO:0000256" key="1">
    <source>
        <dbReference type="SAM" id="MobiDB-lite"/>
    </source>
</evidence>
<accession>A0A2N5STR3</accession>
<feature type="region of interest" description="Disordered" evidence="1">
    <location>
        <begin position="45"/>
        <end position="100"/>
    </location>
</feature>
<keyword evidence="2" id="KW-0732">Signal</keyword>
<sequence>MFFSRFCSFLCITIAIYFLSNGRVAIAPGGDQASSIDQASLVLKRPSSSHVDNPLKQGRYSASQNSRSDGSSGNSPDGGWPRVIPPDHDRMQLDLPGNSNRIPIDDPNHVVIDPPTFQIVATGNIRIADIPREKIAAWEDTFSDFIETTWAPSKRNPIGLPSSSTFPNRPAARVSFIKRNSRLEEWIVPLNRDGEIHDKSDLVERITELHAWLLYTHKIVLRLLGPNGESNHLIHSHDDLVRWFFDELYYPEHGLPVFGQPRPIDGANEPVIGPLQSWVFKLLQNKASVGVTSAVIVGSWHKSRDHVAWQYLFSSDHEFWEAVAQSMIREVNDPTSDENDLHLTITTLKGHPASTIGTSIGGPSPLTISEDKIGNFKFFGRDQLDVKHLETINRSRWLRHLPSRAITGPKEYGSEHGTQILQTSSEYYDNTIFLRATAWYRFPNVGIAIGAEGEKADIRIMSRSQIMIEPSHLKEKIQRLVKHLETVSQDTSALMVYKDGQAVGCLNWNMMELHEGFLKWFGEKLLGRDELQSRTNVQRKFPIVGEVATSRIKVHKDPPYDDAQLFIINLLSSAESRLWNASWVLFGYWLKSEREALWKAFFKTDEEFSYFVQKVSERSLAETP</sequence>
<evidence type="ECO:0000313" key="4">
    <source>
        <dbReference type="EMBL" id="PLW16978.1"/>
    </source>
</evidence>